<feature type="transmembrane region" description="Helical" evidence="1">
    <location>
        <begin position="160"/>
        <end position="185"/>
    </location>
</feature>
<sequence>MAGTVAQLAGPLLLGYSLNWFLHGVLTVQVYVYWTAFSKDTRLLQTLIYGIYLLETVQTTLLTHDAFQAFVFGFMDPASMDDLHTLWLDAYFFDGLVALLVQLCYANRIRALLSRFEVIPGIIALLTITQFACAIGASINFRNIQFSNVYEEMSASPMKFTIGCLWVGCSLAADIIIAVTMVYALSRYDTTAKETRNLVSRLNRLAMETGSLVGLAHTYVSVLALQFVPGLELLYNSVESGFKAHGELVTAKLNELTGGQAFVSLFKAE</sequence>
<dbReference type="InterPro" id="IPR045339">
    <property type="entry name" value="DUF6534"/>
</dbReference>
<dbReference type="OrthoDB" id="2536347at2759"/>
<feature type="transmembrane region" description="Helical" evidence="1">
    <location>
        <begin position="118"/>
        <end position="140"/>
    </location>
</feature>
<dbReference type="EMBL" id="AWSO01000979">
    <property type="protein sequence ID" value="ESK86097.1"/>
    <property type="molecule type" value="Genomic_DNA"/>
</dbReference>
<name>V2WWZ7_MONRO</name>
<dbReference type="PANTHER" id="PTHR40465:SF1">
    <property type="entry name" value="DUF6534 DOMAIN-CONTAINING PROTEIN"/>
    <property type="match status" value="1"/>
</dbReference>
<reference evidence="3 4" key="1">
    <citation type="journal article" date="2014" name="BMC Genomics">
        <title>Genome and secretome analysis of the hemibiotrophic fungal pathogen, Moniliophthora roreri, which causes frosty pod rot disease of cacao: mechanisms of the biotrophic and necrotrophic phases.</title>
        <authorList>
            <person name="Meinhardt L.W."/>
            <person name="Costa G.G.L."/>
            <person name="Thomazella D.P.T."/>
            <person name="Teixeira P.J.P.L."/>
            <person name="Carazzolle M.F."/>
            <person name="Schuster S.C."/>
            <person name="Carlson J.E."/>
            <person name="Guiltinan M.J."/>
            <person name="Mieczkowski P."/>
            <person name="Farmer A."/>
            <person name="Ramaraj T."/>
            <person name="Crozier J."/>
            <person name="Davis R.E."/>
            <person name="Shao J."/>
            <person name="Melnick R.L."/>
            <person name="Pereira G.A.G."/>
            <person name="Bailey B.A."/>
        </authorList>
    </citation>
    <scope>NUCLEOTIDE SEQUENCE [LARGE SCALE GENOMIC DNA]</scope>
    <source>
        <strain evidence="3 4">MCA 2997</strain>
    </source>
</reference>
<keyword evidence="1" id="KW-0812">Transmembrane</keyword>
<evidence type="ECO:0000259" key="2">
    <source>
        <dbReference type="Pfam" id="PF20152"/>
    </source>
</evidence>
<dbReference type="HOGENOM" id="CLU_046025_2_1_1"/>
<keyword evidence="1" id="KW-1133">Transmembrane helix</keyword>
<feature type="transmembrane region" description="Helical" evidence="1">
    <location>
        <begin position="20"/>
        <end position="37"/>
    </location>
</feature>
<comment type="caution">
    <text evidence="3">The sequence shown here is derived from an EMBL/GenBank/DDBJ whole genome shotgun (WGS) entry which is preliminary data.</text>
</comment>
<proteinExistence type="predicted"/>
<gene>
    <name evidence="3" type="ORF">Moror_9354</name>
</gene>
<feature type="transmembrane region" description="Helical" evidence="1">
    <location>
        <begin position="86"/>
        <end position="106"/>
    </location>
</feature>
<dbReference type="AlphaFoldDB" id="V2WWZ7"/>
<evidence type="ECO:0000313" key="4">
    <source>
        <dbReference type="Proteomes" id="UP000017559"/>
    </source>
</evidence>
<keyword evidence="1" id="KW-0472">Membrane</keyword>
<dbReference type="KEGG" id="mrr:Moror_9354"/>
<keyword evidence="4" id="KW-1185">Reference proteome</keyword>
<feature type="domain" description="DUF6534" evidence="2">
    <location>
        <begin position="170"/>
        <end position="221"/>
    </location>
</feature>
<dbReference type="STRING" id="1381753.V2WWZ7"/>
<protein>
    <recommendedName>
        <fullName evidence="2">DUF6534 domain-containing protein</fullName>
    </recommendedName>
</protein>
<organism evidence="3 4">
    <name type="scientific">Moniliophthora roreri (strain MCA 2997)</name>
    <name type="common">Cocoa frosty pod rot fungus</name>
    <name type="synonym">Crinipellis roreri</name>
    <dbReference type="NCBI Taxonomy" id="1381753"/>
    <lineage>
        <taxon>Eukaryota</taxon>
        <taxon>Fungi</taxon>
        <taxon>Dikarya</taxon>
        <taxon>Basidiomycota</taxon>
        <taxon>Agaricomycotina</taxon>
        <taxon>Agaricomycetes</taxon>
        <taxon>Agaricomycetidae</taxon>
        <taxon>Agaricales</taxon>
        <taxon>Marasmiineae</taxon>
        <taxon>Marasmiaceae</taxon>
        <taxon>Moniliophthora</taxon>
    </lineage>
</organism>
<accession>V2WWZ7</accession>
<evidence type="ECO:0000256" key="1">
    <source>
        <dbReference type="SAM" id="Phobius"/>
    </source>
</evidence>
<dbReference type="Pfam" id="PF20152">
    <property type="entry name" value="DUF6534"/>
    <property type="match status" value="1"/>
</dbReference>
<dbReference type="Proteomes" id="UP000017559">
    <property type="component" value="Unassembled WGS sequence"/>
</dbReference>
<evidence type="ECO:0000313" key="3">
    <source>
        <dbReference type="EMBL" id="ESK86097.1"/>
    </source>
</evidence>
<dbReference type="PANTHER" id="PTHR40465">
    <property type="entry name" value="CHROMOSOME 1, WHOLE GENOME SHOTGUN SEQUENCE"/>
    <property type="match status" value="1"/>
</dbReference>